<dbReference type="PROSITE" id="PS00211">
    <property type="entry name" value="ABC_TRANSPORTER_1"/>
    <property type="match status" value="1"/>
</dbReference>
<keyword evidence="7" id="KW-1185">Reference proteome</keyword>
<dbReference type="NCBIfam" id="TIGR01727">
    <property type="entry name" value="oligo_HPY"/>
    <property type="match status" value="1"/>
</dbReference>
<proteinExistence type="inferred from homology"/>
<dbReference type="CDD" id="cd03257">
    <property type="entry name" value="ABC_NikE_OppD_transporters"/>
    <property type="match status" value="1"/>
</dbReference>
<dbReference type="Proteomes" id="UP000256485">
    <property type="component" value="Unassembled WGS sequence"/>
</dbReference>
<dbReference type="GO" id="GO:0005524">
    <property type="term" value="F:ATP binding"/>
    <property type="evidence" value="ECO:0007669"/>
    <property type="project" value="UniProtKB-KW"/>
</dbReference>
<evidence type="ECO:0000313" key="7">
    <source>
        <dbReference type="Proteomes" id="UP000256485"/>
    </source>
</evidence>
<dbReference type="InterPro" id="IPR027417">
    <property type="entry name" value="P-loop_NTPase"/>
</dbReference>
<name>A0A3D9V1U1_THECX</name>
<keyword evidence="2" id="KW-0813">Transport</keyword>
<dbReference type="InterPro" id="IPR013563">
    <property type="entry name" value="Oligopep_ABC_C"/>
</dbReference>
<dbReference type="Pfam" id="PF08352">
    <property type="entry name" value="oligo_HPY"/>
    <property type="match status" value="1"/>
</dbReference>
<dbReference type="GO" id="GO:0016887">
    <property type="term" value="F:ATP hydrolysis activity"/>
    <property type="evidence" value="ECO:0007669"/>
    <property type="project" value="InterPro"/>
</dbReference>
<dbReference type="InterPro" id="IPR003439">
    <property type="entry name" value="ABC_transporter-like_ATP-bd"/>
</dbReference>
<dbReference type="SMART" id="SM00382">
    <property type="entry name" value="AAA"/>
    <property type="match status" value="1"/>
</dbReference>
<comment type="caution">
    <text evidence="6">The sequence shown here is derived from an EMBL/GenBank/DDBJ whole genome shotgun (WGS) entry which is preliminary data.</text>
</comment>
<dbReference type="FunFam" id="3.40.50.300:FF:000016">
    <property type="entry name" value="Oligopeptide ABC transporter ATP-binding component"/>
    <property type="match status" value="1"/>
</dbReference>
<dbReference type="OrthoDB" id="5357528at2"/>
<dbReference type="GO" id="GO:0015833">
    <property type="term" value="P:peptide transport"/>
    <property type="evidence" value="ECO:0007669"/>
    <property type="project" value="InterPro"/>
</dbReference>
<evidence type="ECO:0000256" key="2">
    <source>
        <dbReference type="ARBA" id="ARBA00022448"/>
    </source>
</evidence>
<comment type="similarity">
    <text evidence="1">Belongs to the ABC transporter superfamily.</text>
</comment>
<keyword evidence="3" id="KW-0547">Nucleotide-binding</keyword>
<dbReference type="PANTHER" id="PTHR43776">
    <property type="entry name" value="TRANSPORT ATP-BINDING PROTEIN"/>
    <property type="match status" value="1"/>
</dbReference>
<accession>A0A3D9V1U1</accession>
<evidence type="ECO:0000256" key="1">
    <source>
        <dbReference type="ARBA" id="ARBA00005417"/>
    </source>
</evidence>
<protein>
    <submittedName>
        <fullName evidence="6">Peptide/nickel transport system ATP-binding protein/oligopeptide transport system ATP-binding protein</fullName>
    </submittedName>
</protein>
<sequence length="335" mass="36705">MSDDAPVLEVRDLHVDYPLPGGWFSRKRALHAVTGVDLVVPPARTVGIVGESGCGKSTLARAIVGLLRPTRGQVVVCGVDLATASRATMRRLRPMVQMVFQDPYASLNPWMSVHELISEPWRIHRGIVEPSDWDREVDRLLELVGLRPNQRHLRPHQFSGGQRQRISLARALAMRPKLIVCDEVVSALDVSIRAQILNLLRDIQQETGVSYLFVSHDLGVVRHVADEVAVMYLGRIVEHGATEHVFAEPAHPYTQALLSAAPILDLDRGEAGEEIVLSGEVPSPLNPPSGCPFRTRCGKARDLCAIEVPRLADRAVGHDVACHFAAADARFGIVG</sequence>
<dbReference type="RefSeq" id="WP_115848661.1">
    <property type="nucleotide sequence ID" value="NZ_QTUC01000001.1"/>
</dbReference>
<keyword evidence="4 6" id="KW-0067">ATP-binding</keyword>
<dbReference type="GO" id="GO:0055085">
    <property type="term" value="P:transmembrane transport"/>
    <property type="evidence" value="ECO:0007669"/>
    <property type="project" value="UniProtKB-ARBA"/>
</dbReference>
<evidence type="ECO:0000256" key="3">
    <source>
        <dbReference type="ARBA" id="ARBA00022741"/>
    </source>
</evidence>
<evidence type="ECO:0000259" key="5">
    <source>
        <dbReference type="PROSITE" id="PS50893"/>
    </source>
</evidence>
<dbReference type="SUPFAM" id="SSF52540">
    <property type="entry name" value="P-loop containing nucleoside triphosphate hydrolases"/>
    <property type="match status" value="1"/>
</dbReference>
<dbReference type="PANTHER" id="PTHR43776:SF7">
    <property type="entry name" value="D,D-DIPEPTIDE TRANSPORT ATP-BINDING PROTEIN DDPF-RELATED"/>
    <property type="match status" value="1"/>
</dbReference>
<dbReference type="EMBL" id="QTUC01000001">
    <property type="protein sequence ID" value="REF34753.1"/>
    <property type="molecule type" value="Genomic_DNA"/>
</dbReference>
<dbReference type="InterPro" id="IPR050319">
    <property type="entry name" value="ABC_transp_ATP-bind"/>
</dbReference>
<dbReference type="Gene3D" id="3.40.50.300">
    <property type="entry name" value="P-loop containing nucleotide triphosphate hydrolases"/>
    <property type="match status" value="1"/>
</dbReference>
<dbReference type="Pfam" id="PF00005">
    <property type="entry name" value="ABC_tran"/>
    <property type="match status" value="1"/>
</dbReference>
<organism evidence="6 7">
    <name type="scientific">Thermasporomyces composti</name>
    <dbReference type="NCBI Taxonomy" id="696763"/>
    <lineage>
        <taxon>Bacteria</taxon>
        <taxon>Bacillati</taxon>
        <taxon>Actinomycetota</taxon>
        <taxon>Actinomycetes</taxon>
        <taxon>Propionibacteriales</taxon>
        <taxon>Nocardioidaceae</taxon>
        <taxon>Thermasporomyces</taxon>
    </lineage>
</organism>
<dbReference type="InterPro" id="IPR017871">
    <property type="entry name" value="ABC_transporter-like_CS"/>
</dbReference>
<evidence type="ECO:0000313" key="6">
    <source>
        <dbReference type="EMBL" id="REF34753.1"/>
    </source>
</evidence>
<reference evidence="6 7" key="1">
    <citation type="submission" date="2018-08" db="EMBL/GenBank/DDBJ databases">
        <title>Sequencing the genomes of 1000 actinobacteria strains.</title>
        <authorList>
            <person name="Klenk H.-P."/>
        </authorList>
    </citation>
    <scope>NUCLEOTIDE SEQUENCE [LARGE SCALE GENOMIC DNA]</scope>
    <source>
        <strain evidence="6 7">DSM 22891</strain>
    </source>
</reference>
<gene>
    <name evidence="6" type="ORF">DFJ64_0118</name>
</gene>
<dbReference type="InterPro" id="IPR003593">
    <property type="entry name" value="AAA+_ATPase"/>
</dbReference>
<dbReference type="AlphaFoldDB" id="A0A3D9V1U1"/>
<evidence type="ECO:0000256" key="4">
    <source>
        <dbReference type="ARBA" id="ARBA00022840"/>
    </source>
</evidence>
<dbReference type="PROSITE" id="PS50893">
    <property type="entry name" value="ABC_TRANSPORTER_2"/>
    <property type="match status" value="1"/>
</dbReference>
<feature type="domain" description="ABC transporter" evidence="5">
    <location>
        <begin position="8"/>
        <end position="258"/>
    </location>
</feature>